<dbReference type="STRING" id="694270.A0A395SHX2"/>
<feature type="repeat" description="WD" evidence="3">
    <location>
        <begin position="1263"/>
        <end position="1304"/>
    </location>
</feature>
<dbReference type="PRINTS" id="PR00320">
    <property type="entry name" value="GPROTEINBRPT"/>
</dbReference>
<evidence type="ECO:0000256" key="3">
    <source>
        <dbReference type="PROSITE-ProRule" id="PRU00221"/>
    </source>
</evidence>
<name>A0A395SHX2_9HYPO</name>
<organism evidence="6 7">
    <name type="scientific">Fusarium longipes</name>
    <dbReference type="NCBI Taxonomy" id="694270"/>
    <lineage>
        <taxon>Eukaryota</taxon>
        <taxon>Fungi</taxon>
        <taxon>Dikarya</taxon>
        <taxon>Ascomycota</taxon>
        <taxon>Pezizomycotina</taxon>
        <taxon>Sordariomycetes</taxon>
        <taxon>Hypocreomycetidae</taxon>
        <taxon>Hypocreales</taxon>
        <taxon>Nectriaceae</taxon>
        <taxon>Fusarium</taxon>
    </lineage>
</organism>
<reference evidence="6 7" key="1">
    <citation type="journal article" date="2018" name="PLoS Pathog.">
        <title>Evolution of structural diversity of trichothecenes, a family of toxins produced by plant pathogenic and entomopathogenic fungi.</title>
        <authorList>
            <person name="Proctor R.H."/>
            <person name="McCormick S.P."/>
            <person name="Kim H.S."/>
            <person name="Cardoza R.E."/>
            <person name="Stanley A.M."/>
            <person name="Lindo L."/>
            <person name="Kelly A."/>
            <person name="Brown D.W."/>
            <person name="Lee T."/>
            <person name="Vaughan M.M."/>
            <person name="Alexander N.J."/>
            <person name="Busman M."/>
            <person name="Gutierrez S."/>
        </authorList>
    </citation>
    <scope>NUCLEOTIDE SEQUENCE [LARGE SCALE GENOMIC DNA]</scope>
    <source>
        <strain evidence="6 7">NRRL 20695</strain>
    </source>
</reference>
<evidence type="ECO:0000256" key="1">
    <source>
        <dbReference type="ARBA" id="ARBA00022574"/>
    </source>
</evidence>
<dbReference type="Gene3D" id="3.40.50.300">
    <property type="entry name" value="P-loop containing nucleotide triphosphate hydrolases"/>
    <property type="match status" value="1"/>
</dbReference>
<dbReference type="Pfam" id="PF24883">
    <property type="entry name" value="NPHP3_N"/>
    <property type="match status" value="1"/>
</dbReference>
<dbReference type="EMBL" id="PXOG01000152">
    <property type="protein sequence ID" value="RGP71996.1"/>
    <property type="molecule type" value="Genomic_DNA"/>
</dbReference>
<dbReference type="InterPro" id="IPR019775">
    <property type="entry name" value="WD40_repeat_CS"/>
</dbReference>
<dbReference type="InterPro" id="IPR024977">
    <property type="entry name" value="Apc4-like_WD40_dom"/>
</dbReference>
<dbReference type="InterPro" id="IPR053137">
    <property type="entry name" value="NLR-like"/>
</dbReference>
<dbReference type="InterPro" id="IPR056884">
    <property type="entry name" value="NPHP3-like_N"/>
</dbReference>
<dbReference type="SUPFAM" id="SSF52540">
    <property type="entry name" value="P-loop containing nucleoside triphosphate hydrolases"/>
    <property type="match status" value="1"/>
</dbReference>
<protein>
    <submittedName>
        <fullName evidence="6">G-beta wd-40 repeats containing</fullName>
    </submittedName>
</protein>
<evidence type="ECO:0000259" key="4">
    <source>
        <dbReference type="Pfam" id="PF12894"/>
    </source>
</evidence>
<dbReference type="PANTHER" id="PTHR46082">
    <property type="entry name" value="ATP/GTP-BINDING PROTEIN-RELATED"/>
    <property type="match status" value="1"/>
</dbReference>
<evidence type="ECO:0000313" key="7">
    <source>
        <dbReference type="Proteomes" id="UP000266234"/>
    </source>
</evidence>
<dbReference type="SMART" id="SM00320">
    <property type="entry name" value="WD40"/>
    <property type="match status" value="13"/>
</dbReference>
<dbReference type="Pfam" id="PF00400">
    <property type="entry name" value="WD40"/>
    <property type="match status" value="4"/>
</dbReference>
<feature type="domain" description="Nephrocystin 3-like N-terminal" evidence="5">
    <location>
        <begin position="387"/>
        <end position="547"/>
    </location>
</feature>
<dbReference type="InterPro" id="IPR020472">
    <property type="entry name" value="WD40_PAC1"/>
</dbReference>
<dbReference type="Proteomes" id="UP000266234">
    <property type="component" value="Unassembled WGS sequence"/>
</dbReference>
<dbReference type="GO" id="GO:0003824">
    <property type="term" value="F:catalytic activity"/>
    <property type="evidence" value="ECO:0007669"/>
    <property type="project" value="InterPro"/>
</dbReference>
<dbReference type="PROSITE" id="PS50082">
    <property type="entry name" value="WD_REPEATS_2"/>
    <property type="match status" value="3"/>
</dbReference>
<dbReference type="InterPro" id="IPR001680">
    <property type="entry name" value="WD40_rpt"/>
</dbReference>
<dbReference type="Gene3D" id="2.130.10.10">
    <property type="entry name" value="YVTN repeat-like/Quinoprotein amine dehydrogenase"/>
    <property type="match status" value="4"/>
</dbReference>
<dbReference type="Gene3D" id="3.40.50.1580">
    <property type="entry name" value="Nucleoside phosphorylase domain"/>
    <property type="match status" value="1"/>
</dbReference>
<gene>
    <name evidence="6" type="ORF">FLONG3_6895</name>
</gene>
<proteinExistence type="predicted"/>
<dbReference type="InterPro" id="IPR036322">
    <property type="entry name" value="WD40_repeat_dom_sf"/>
</dbReference>
<dbReference type="GO" id="GO:0009116">
    <property type="term" value="P:nucleoside metabolic process"/>
    <property type="evidence" value="ECO:0007669"/>
    <property type="project" value="InterPro"/>
</dbReference>
<evidence type="ECO:0000313" key="6">
    <source>
        <dbReference type="EMBL" id="RGP71996.1"/>
    </source>
</evidence>
<keyword evidence="2" id="KW-0677">Repeat</keyword>
<dbReference type="Pfam" id="PF12894">
    <property type="entry name" value="ANAPC4_WD40"/>
    <property type="match status" value="1"/>
</dbReference>
<dbReference type="OrthoDB" id="1577640at2759"/>
<keyword evidence="1 3" id="KW-0853">WD repeat</keyword>
<dbReference type="SUPFAM" id="SSF50978">
    <property type="entry name" value="WD40 repeat-like"/>
    <property type="match status" value="1"/>
</dbReference>
<dbReference type="PROSITE" id="PS00678">
    <property type="entry name" value="WD_REPEATS_1"/>
    <property type="match status" value="1"/>
</dbReference>
<comment type="caution">
    <text evidence="6">The sequence shown here is derived from an EMBL/GenBank/DDBJ whole genome shotgun (WGS) entry which is preliminary data.</text>
</comment>
<dbReference type="SUPFAM" id="SSF53167">
    <property type="entry name" value="Purine and uridine phosphorylases"/>
    <property type="match status" value="1"/>
</dbReference>
<dbReference type="PROSITE" id="PS50294">
    <property type="entry name" value="WD_REPEATS_REGION"/>
    <property type="match status" value="2"/>
</dbReference>
<evidence type="ECO:0000256" key="2">
    <source>
        <dbReference type="ARBA" id="ARBA00022737"/>
    </source>
</evidence>
<evidence type="ECO:0000259" key="5">
    <source>
        <dbReference type="Pfam" id="PF24883"/>
    </source>
</evidence>
<dbReference type="PANTHER" id="PTHR46082:SF11">
    <property type="entry name" value="AAA+ ATPASE DOMAIN-CONTAINING PROTEIN-RELATED"/>
    <property type="match status" value="1"/>
</dbReference>
<dbReference type="SUPFAM" id="SSF50998">
    <property type="entry name" value="Quinoprotein alcohol dehydrogenase-like"/>
    <property type="match status" value="1"/>
</dbReference>
<feature type="repeat" description="WD" evidence="3">
    <location>
        <begin position="1529"/>
        <end position="1553"/>
    </location>
</feature>
<dbReference type="CDD" id="cd00200">
    <property type="entry name" value="WD40"/>
    <property type="match status" value="2"/>
</dbReference>
<dbReference type="InterPro" id="IPR027417">
    <property type="entry name" value="P-loop_NTPase"/>
</dbReference>
<sequence>MFEPEDYTVGWICALPLEMAAARGMLDDVHPGLTHKDPDDSNSYILGEVHGHNIVIACLPAGVYGTTPAATVANNLLRTFKSIRFGLLVGIGGGAPSTEHDIRLGDVVISEPYKTLGGIVQHDRGKILPQGGFERTGSHTAPPTLLLSALSCLKATHMSTDSRVPEFLAQLVDKSPKRMKSKFKHQGASNDRLYQADYDHVDPENPRCDSCDATKIVCRADRDDDDPFFHYGIIASGNQLIKDGRTRQSLSRQYGALCFEMEAAGLYNFPCLVIRGICDYADSHKNKIWQEYAAATAAAFTKELLLYVAPEQVIKERKLITELISTVKQSHETAKKHLAEQKSVKAMLKSQPLDLCIVHNARYDSEDVRSSPKCESGTRIRILGIIEQWANHDLNQPLLWLVSPAGVGKSTIARSAIDILETDKHSVAGYFFKRGEQDRNDTNRIFSTIATQIADNILPFRECLRKSLEGLGKDALEKFNLEKQFKKLLWQPLGALQLEKRSHLRLVIVIDALDECERPEHLQRILQLLSKLCTISIVHTRVLITSRPAPDIIEAFEPHTKTKTVQILQLHREYSEETKKDIRKFLETRFQDIGCKRSVQKQPWPTAEQLDRLVQLSITPEPLFIYAATLCRFVSDKQRGPIRQLNIWLEQGGESQLQQIYTPILDQAFSDFDQQEFHQKLQFLASIVLLARPLSAKCIARILKMDLDDISWWIPRLYAVLHVPPGLERPIELLHKSFSDFLITDSETNKYRIDTAEMHFQLAEKCIQLMKIELKQDICNLQEPGTARKSVDDDRLNRFIPTDLQYACVYWFYHLECSGRPLNNFIYDFLYDHLLHWIEVLTLLGQLAEGVTVLGSLLEASKVRYLYLHYFLSLLFQSVDAMDQAIVHFLKDSNRVMSFFGSIIDRHPLQIYGSLLFFCPVARKVRQLFWHQRIPMGGKIQGIEPDWNACVQYIERSLGQPEHVVFSPNGHLFAVALEKEATDEPWEDEQRVELRSTITGTSMHIHETSGDPIRALVFSTDGNLLAIAHSHGNIRILTVKTGQVELICTSQGGGIEAIGFLPGSHLVVSLSNDGRIWCWERLGGTYQEKYCSFDALGKALNLVGNIHGATFSPCVKFLAFRQSWVKIKVYDVKTGEKLLMLHCDPYPTCFAFSADSRFLAVAYDHKLAIWDLAEGSEKLLITSPEKSRVVAFSPNGRFLASGTYSKTRLWDLETGACNAIFTNCFGMIQMIDTLALAFSPDSQLLANPQQLWDVTLELQEDRSDRHRARIATLAWSPCGQLLASASDDKTIQIWDAVTGIRRRVLEGHTSSVDDLLFSPDGDCLASASSDGTLRIWNMSSGALQKTIVGEWGSICRVAYSADGHMAASQSSLPGHKIKIWKVETGRHLRTFRIPKKFIYRDRRMNDVRLLTLSPNGCLMAVSTYTASLLCWDTATGKALMQNTSIGPVSNIVFSPDSQLIAVHSGFDISLWRVTEASCLHTLHPGGRLLVFSSDSRLLISAEENVNVWDTATGVVRYTFKSSQMSRPDALAISPDDRMIAVASRHSSVEVWDIGSNSKQCLTLAQEENITSLVFSSDSTILAATMPGSGIWLRHISSGSRISTISCSGKCVQNVDFVSHEIVVTVSDYVSPQFFNVWDDMAPRLHTYRIPRTCTDESLDEGLDTRLSVIGDWITQGSEKILWMKSREELADLAESQVV</sequence>
<feature type="repeat" description="WD" evidence="3">
    <location>
        <begin position="1305"/>
        <end position="1346"/>
    </location>
</feature>
<dbReference type="InterPro" id="IPR015943">
    <property type="entry name" value="WD40/YVTN_repeat-like_dom_sf"/>
</dbReference>
<keyword evidence="7" id="KW-1185">Reference proteome</keyword>
<accession>A0A395SHX2</accession>
<dbReference type="InterPro" id="IPR011047">
    <property type="entry name" value="Quinoprotein_ADH-like_sf"/>
</dbReference>
<feature type="domain" description="Anaphase-promoting complex subunit 4-like WD40" evidence="4">
    <location>
        <begin position="1007"/>
        <end position="1048"/>
    </location>
</feature>
<dbReference type="InterPro" id="IPR035994">
    <property type="entry name" value="Nucleoside_phosphorylase_sf"/>
</dbReference>